<evidence type="ECO:0000256" key="1">
    <source>
        <dbReference type="SAM" id="MobiDB-lite"/>
    </source>
</evidence>
<dbReference type="InterPro" id="IPR044849">
    <property type="entry name" value="CASTOR/POLLUX/SYM8-like"/>
</dbReference>
<proteinExistence type="predicted"/>
<feature type="compositionally biased region" description="Basic and acidic residues" evidence="1">
    <location>
        <begin position="119"/>
        <end position="129"/>
    </location>
</feature>
<name>A0ABX6BQD6_9ACTN</name>
<dbReference type="PANTHER" id="PTHR31563:SF10">
    <property type="entry name" value="ION CHANNEL POLLUX-RELATED"/>
    <property type="match status" value="1"/>
</dbReference>
<dbReference type="EMBL" id="CP023693">
    <property type="protein sequence ID" value="QEV36471.1"/>
    <property type="molecule type" value="Genomic_DNA"/>
</dbReference>
<evidence type="ECO:0000313" key="3">
    <source>
        <dbReference type="Proteomes" id="UP000326029"/>
    </source>
</evidence>
<organism evidence="2 3">
    <name type="scientific">Streptomyces cinereoruber</name>
    <dbReference type="NCBI Taxonomy" id="67260"/>
    <lineage>
        <taxon>Bacteria</taxon>
        <taxon>Bacillati</taxon>
        <taxon>Actinomycetota</taxon>
        <taxon>Actinomycetes</taxon>
        <taxon>Kitasatosporales</taxon>
        <taxon>Streptomycetaceae</taxon>
        <taxon>Streptomyces</taxon>
    </lineage>
</organism>
<evidence type="ECO:0000313" key="2">
    <source>
        <dbReference type="EMBL" id="QEV36471.1"/>
    </source>
</evidence>
<feature type="region of interest" description="Disordered" evidence="1">
    <location>
        <begin position="110"/>
        <end position="129"/>
    </location>
</feature>
<dbReference type="GeneID" id="95458648"/>
<accession>A0ABX6BQD6</accession>
<protein>
    <submittedName>
        <fullName evidence="2">Uncharacterized protein</fullName>
    </submittedName>
</protein>
<keyword evidence="3" id="KW-1185">Reference proteome</keyword>
<dbReference type="PANTHER" id="PTHR31563">
    <property type="entry name" value="ION CHANNEL POLLUX-RELATED"/>
    <property type="match status" value="1"/>
</dbReference>
<dbReference type="RefSeq" id="WP_152371411.1">
    <property type="nucleotide sequence ID" value="NZ_CP023693.1"/>
</dbReference>
<sequence length="145" mass="15608">MLHLRAIGDAASREPALTTEISDDGNRLLAPARAGADFIVSGRLISLLMAQISESDYLAAVFEELFTAEGSEFHLRPVGDYVRLDREVAFATAVESARRRGECAVGYRQRASAGTGPDHGMKVNPDKGRPVRFAPGGRPIVLAEN</sequence>
<dbReference type="Proteomes" id="UP000326029">
    <property type="component" value="Chromosome"/>
</dbReference>
<gene>
    <name evidence="2" type="ORF">CP977_33405</name>
</gene>
<reference evidence="2 3" key="1">
    <citation type="submission" date="2017-09" db="EMBL/GenBank/DDBJ databases">
        <authorList>
            <person name="Lee N."/>
            <person name="Cho B.-K."/>
        </authorList>
    </citation>
    <scope>NUCLEOTIDE SEQUENCE [LARGE SCALE GENOMIC DNA]</scope>
    <source>
        <strain evidence="2 3">ATCC 19740</strain>
    </source>
</reference>